<keyword evidence="1" id="KW-0472">Membrane</keyword>
<evidence type="ECO:0000313" key="3">
    <source>
        <dbReference type="Proteomes" id="UP000198822"/>
    </source>
</evidence>
<feature type="transmembrane region" description="Helical" evidence="1">
    <location>
        <begin position="33"/>
        <end position="56"/>
    </location>
</feature>
<feature type="transmembrane region" description="Helical" evidence="1">
    <location>
        <begin position="68"/>
        <end position="95"/>
    </location>
</feature>
<proteinExistence type="predicted"/>
<evidence type="ECO:0000313" key="2">
    <source>
        <dbReference type="EMBL" id="SDH14610.1"/>
    </source>
</evidence>
<feature type="transmembrane region" description="Helical" evidence="1">
    <location>
        <begin position="132"/>
        <end position="151"/>
    </location>
</feature>
<keyword evidence="1" id="KW-0812">Transmembrane</keyword>
<feature type="transmembrane region" description="Helical" evidence="1">
    <location>
        <begin position="101"/>
        <end position="120"/>
    </location>
</feature>
<dbReference type="Proteomes" id="UP000198822">
    <property type="component" value="Chromosome I"/>
</dbReference>
<keyword evidence="3" id="KW-1185">Reference proteome</keyword>
<accession>A0A1G8A2B4</accession>
<gene>
    <name evidence="2" type="ORF">SAMN04489720_0202</name>
</gene>
<keyword evidence="1" id="KW-1133">Transmembrane helix</keyword>
<dbReference type="AlphaFoldDB" id="A0A1G8A2B4"/>
<reference evidence="3" key="1">
    <citation type="submission" date="2016-10" db="EMBL/GenBank/DDBJ databases">
        <authorList>
            <person name="Varghese N."/>
            <person name="Submissions S."/>
        </authorList>
    </citation>
    <scope>NUCLEOTIDE SEQUENCE [LARGE SCALE GENOMIC DNA]</scope>
    <source>
        <strain evidence="3">DSM 22002</strain>
    </source>
</reference>
<organism evidence="2 3">
    <name type="scientific">Agrococcus jejuensis</name>
    <dbReference type="NCBI Taxonomy" id="399736"/>
    <lineage>
        <taxon>Bacteria</taxon>
        <taxon>Bacillati</taxon>
        <taxon>Actinomycetota</taxon>
        <taxon>Actinomycetes</taxon>
        <taxon>Micrococcales</taxon>
        <taxon>Microbacteriaceae</taxon>
        <taxon>Agrococcus</taxon>
    </lineage>
</organism>
<evidence type="ECO:0000256" key="1">
    <source>
        <dbReference type="SAM" id="Phobius"/>
    </source>
</evidence>
<sequence>MLKERIYLTFASLAVVLALAGHGRPTAGESLATLGVTLAGTVLAVFTADVISHIVVHESLPTRTEMRHIVGTLVGALGGVAVPFVFLGLAAAGVWEAERALHASAVALIVALVVIGWLAVRRARITWWQRLVVLGAEAVLGLAVIGLQLVAHGG</sequence>
<name>A0A1G8A2B4_9MICO</name>
<protein>
    <submittedName>
        <fullName evidence="2">Uncharacterized protein</fullName>
    </submittedName>
</protein>
<dbReference type="EMBL" id="LT629695">
    <property type="protein sequence ID" value="SDH14610.1"/>
    <property type="molecule type" value="Genomic_DNA"/>
</dbReference>
<dbReference type="STRING" id="399736.SAMN04489720_0202"/>